<dbReference type="Gene3D" id="3.40.50.1820">
    <property type="entry name" value="alpha/beta hydrolase"/>
    <property type="match status" value="1"/>
</dbReference>
<evidence type="ECO:0000259" key="4">
    <source>
        <dbReference type="Pfam" id="PF00135"/>
    </source>
</evidence>
<dbReference type="PROSITE" id="PS00122">
    <property type="entry name" value="CARBOXYLESTERASE_B_1"/>
    <property type="match status" value="1"/>
</dbReference>
<feature type="domain" description="Carboxylesterase type B" evidence="4">
    <location>
        <begin position="171"/>
        <end position="651"/>
    </location>
</feature>
<dbReference type="Pfam" id="PF00135">
    <property type="entry name" value="COesterase"/>
    <property type="match status" value="1"/>
</dbReference>
<keyword evidence="2" id="KW-0378">Hydrolase</keyword>
<feature type="region of interest" description="Disordered" evidence="3">
    <location>
        <begin position="1"/>
        <end position="44"/>
    </location>
</feature>
<feature type="compositionally biased region" description="Basic residues" evidence="3">
    <location>
        <begin position="24"/>
        <end position="33"/>
    </location>
</feature>
<organism evidence="5 6">
    <name type="scientific">Acidovorax cavernicola</name>
    <dbReference type="NCBI Taxonomy" id="1675792"/>
    <lineage>
        <taxon>Bacteria</taxon>
        <taxon>Pseudomonadati</taxon>
        <taxon>Pseudomonadota</taxon>
        <taxon>Betaproteobacteria</taxon>
        <taxon>Burkholderiales</taxon>
        <taxon>Comamonadaceae</taxon>
        <taxon>Acidovorax</taxon>
    </lineage>
</organism>
<evidence type="ECO:0000313" key="5">
    <source>
        <dbReference type="EMBL" id="RIX81689.1"/>
    </source>
</evidence>
<feature type="compositionally biased region" description="Polar residues" evidence="3">
    <location>
        <begin position="11"/>
        <end position="22"/>
    </location>
</feature>
<gene>
    <name evidence="5" type="ORF">D3H34_10375</name>
</gene>
<dbReference type="PANTHER" id="PTHR43918:SF4">
    <property type="entry name" value="CARBOXYLIC ESTER HYDROLASE"/>
    <property type="match status" value="1"/>
</dbReference>
<comment type="similarity">
    <text evidence="1">Belongs to the type-B carboxylesterase/lipase family.</text>
</comment>
<accession>A0A9X8GVM5</accession>
<evidence type="ECO:0000256" key="1">
    <source>
        <dbReference type="ARBA" id="ARBA00005964"/>
    </source>
</evidence>
<sequence length="715" mass="78068">MPRSRCAATPRSASWSKRTANSPRARRWTKRAARSSSTAPTARAATACACATRRKPACSSPWRAGSASSPRLPSGSFAWPFAARMSIGGFLPPPSDDTEARAKGAHENRCMTLAVRAGRIHLEETTTMHRSRSFTGLVRLLFRLLLRTTVLWALAALTVPALAAYNQSLTRTLDAGQIYGKVAANNTHAFLGIPFAQPPVGNLRWRAPQPPQPWSGARAATTLAGMCAQVGNPFGEPDPATFGQPVGTEDCLYLNVWRPNSSAENLPVFFWIHGGSNTKGSAREPAYDGAYLAQKANMVVVTVQYRMGMLGWLNHPAMKTGNALDDSGNFTTLDLVRALDWVKANARAFGGNPGQVTVAGQSAGCINTWGLLQSPLAEGKFHRAMCMSGVPNAYPPVVGTLAAESLIDNLLVDTGRASTTLQAAAQRVTMSQADIAALLRGASAAQIMKYTPSPVVPGHFTDGTVIRASGLPGLLAGNYNKMPLMIGSTHDEGSYFAFLFGMGQPSQQELWNLSNFAPAGSVTFNQLIKPEFRPIYTQTHEVISYALDNVIDNVIRVLRLQNGDIYRYNYNWDDTPQPWKDTFGAFHGIDVAALFGNFVTEEPNFMRFAWSSANASSRKALSDKFIGHASSFARYGAPSRMFDGQTTWNNWTNFVCLLCSKRMVFDNQPRMSADDYLFFWPRYSLLSPQQRDFLFQAVDFNALPESVDPLRSGTR</sequence>
<dbReference type="InterPro" id="IPR019826">
    <property type="entry name" value="Carboxylesterase_B_AS"/>
</dbReference>
<dbReference type="InterPro" id="IPR002018">
    <property type="entry name" value="CarbesteraseB"/>
</dbReference>
<dbReference type="EMBL" id="QXMN01000009">
    <property type="protein sequence ID" value="RIX81689.1"/>
    <property type="molecule type" value="Genomic_DNA"/>
</dbReference>
<protein>
    <recommendedName>
        <fullName evidence="4">Carboxylesterase type B domain-containing protein</fullName>
    </recommendedName>
</protein>
<name>A0A9X8GVM5_9BURK</name>
<evidence type="ECO:0000313" key="6">
    <source>
        <dbReference type="Proteomes" id="UP000265619"/>
    </source>
</evidence>
<feature type="compositionally biased region" description="Low complexity" evidence="3">
    <location>
        <begin position="34"/>
        <end position="44"/>
    </location>
</feature>
<comment type="caution">
    <text evidence="5">The sequence shown here is derived from an EMBL/GenBank/DDBJ whole genome shotgun (WGS) entry which is preliminary data.</text>
</comment>
<dbReference type="PROSITE" id="PS00941">
    <property type="entry name" value="CARBOXYLESTERASE_B_2"/>
    <property type="match status" value="1"/>
</dbReference>
<dbReference type="GO" id="GO:0005615">
    <property type="term" value="C:extracellular space"/>
    <property type="evidence" value="ECO:0007669"/>
    <property type="project" value="TreeGrafter"/>
</dbReference>
<dbReference type="InterPro" id="IPR050654">
    <property type="entry name" value="AChE-related_enzymes"/>
</dbReference>
<dbReference type="OrthoDB" id="9775851at2"/>
<dbReference type="GO" id="GO:0019695">
    <property type="term" value="P:choline metabolic process"/>
    <property type="evidence" value="ECO:0007669"/>
    <property type="project" value="TreeGrafter"/>
</dbReference>
<reference evidence="5 6" key="1">
    <citation type="submission" date="2018-09" db="EMBL/GenBank/DDBJ databases">
        <title>Acidovorax cavernicola nov. sp. isolated from Gruta de las Maravillas (Aracena, Spain).</title>
        <authorList>
            <person name="Jurado V."/>
            <person name="Gutierrez-Patricio S."/>
            <person name="Gonzalez-Pimentel J.L."/>
            <person name="Miller A.Z."/>
            <person name="Laiz L."/>
            <person name="Saiz-Jimenez C."/>
        </authorList>
    </citation>
    <scope>NUCLEOTIDE SEQUENCE [LARGE SCALE GENOMIC DNA]</scope>
    <source>
        <strain evidence="5 6">1011MAR4D40.2</strain>
    </source>
</reference>
<proteinExistence type="inferred from homology"/>
<keyword evidence="6" id="KW-1185">Reference proteome</keyword>
<dbReference type="GO" id="GO:0005886">
    <property type="term" value="C:plasma membrane"/>
    <property type="evidence" value="ECO:0007669"/>
    <property type="project" value="TreeGrafter"/>
</dbReference>
<evidence type="ECO:0000256" key="2">
    <source>
        <dbReference type="ARBA" id="ARBA00022801"/>
    </source>
</evidence>
<evidence type="ECO:0000256" key="3">
    <source>
        <dbReference type="SAM" id="MobiDB-lite"/>
    </source>
</evidence>
<dbReference type="GO" id="GO:0006581">
    <property type="term" value="P:acetylcholine catabolic process"/>
    <property type="evidence" value="ECO:0007669"/>
    <property type="project" value="TreeGrafter"/>
</dbReference>
<dbReference type="Proteomes" id="UP000265619">
    <property type="component" value="Unassembled WGS sequence"/>
</dbReference>
<dbReference type="InterPro" id="IPR019819">
    <property type="entry name" value="Carboxylesterase_B_CS"/>
</dbReference>
<dbReference type="AlphaFoldDB" id="A0A9X8GVM5"/>
<dbReference type="PANTHER" id="PTHR43918">
    <property type="entry name" value="ACETYLCHOLINESTERASE"/>
    <property type="match status" value="1"/>
</dbReference>
<dbReference type="GO" id="GO:0003990">
    <property type="term" value="F:acetylcholinesterase activity"/>
    <property type="evidence" value="ECO:0007669"/>
    <property type="project" value="TreeGrafter"/>
</dbReference>
<dbReference type="InterPro" id="IPR029058">
    <property type="entry name" value="AB_hydrolase_fold"/>
</dbReference>
<dbReference type="SUPFAM" id="SSF53474">
    <property type="entry name" value="alpha/beta-Hydrolases"/>
    <property type="match status" value="1"/>
</dbReference>